<gene>
    <name evidence="1" type="ORF">TCM_000004</name>
</gene>
<sequence>MGVEGRLICLSDSPFNCILPQPTQYAKAHVYLRVLCRVHPCPLEMHLWSRDEEDPDISNKSRVFSSAFNHLRLLFIFYFI</sequence>
<protein>
    <submittedName>
        <fullName evidence="1">Uncharacterized protein</fullName>
    </submittedName>
</protein>
<evidence type="ECO:0000313" key="1">
    <source>
        <dbReference type="EMBL" id="EOX90570.1"/>
    </source>
</evidence>
<dbReference type="Proteomes" id="UP000026915">
    <property type="component" value="Chromosome 1"/>
</dbReference>
<name>A0A061DF05_THECC</name>
<reference evidence="1 2" key="1">
    <citation type="journal article" date="2013" name="Genome Biol.">
        <title>The genome sequence of the most widely cultivated cacao type and its use to identify candidate genes regulating pod color.</title>
        <authorList>
            <person name="Motamayor J.C."/>
            <person name="Mockaitis K."/>
            <person name="Schmutz J."/>
            <person name="Haiminen N."/>
            <person name="Iii D.L."/>
            <person name="Cornejo O."/>
            <person name="Findley S.D."/>
            <person name="Zheng P."/>
            <person name="Utro F."/>
            <person name="Royaert S."/>
            <person name="Saski C."/>
            <person name="Jenkins J."/>
            <person name="Podicheti R."/>
            <person name="Zhao M."/>
            <person name="Scheffler B.E."/>
            <person name="Stack J.C."/>
            <person name="Feltus F.A."/>
            <person name="Mustiga G.M."/>
            <person name="Amores F."/>
            <person name="Phillips W."/>
            <person name="Marelli J.P."/>
            <person name="May G.D."/>
            <person name="Shapiro H."/>
            <person name="Ma J."/>
            <person name="Bustamante C.D."/>
            <person name="Schnell R.J."/>
            <person name="Main D."/>
            <person name="Gilbert D."/>
            <person name="Parida L."/>
            <person name="Kuhn D.N."/>
        </authorList>
    </citation>
    <scope>NUCLEOTIDE SEQUENCE [LARGE SCALE GENOMIC DNA]</scope>
    <source>
        <strain evidence="2">cv. Matina 1-6</strain>
    </source>
</reference>
<dbReference type="Gramene" id="EOX90570">
    <property type="protein sequence ID" value="EOX90570"/>
    <property type="gene ID" value="TCM_000004"/>
</dbReference>
<dbReference type="AlphaFoldDB" id="A0A061DF05"/>
<evidence type="ECO:0000313" key="2">
    <source>
        <dbReference type="Proteomes" id="UP000026915"/>
    </source>
</evidence>
<dbReference type="EMBL" id="CM001879">
    <property type="protein sequence ID" value="EOX90570.1"/>
    <property type="molecule type" value="Genomic_DNA"/>
</dbReference>
<organism evidence="1 2">
    <name type="scientific">Theobroma cacao</name>
    <name type="common">Cacao</name>
    <name type="synonym">Cocoa</name>
    <dbReference type="NCBI Taxonomy" id="3641"/>
    <lineage>
        <taxon>Eukaryota</taxon>
        <taxon>Viridiplantae</taxon>
        <taxon>Streptophyta</taxon>
        <taxon>Embryophyta</taxon>
        <taxon>Tracheophyta</taxon>
        <taxon>Spermatophyta</taxon>
        <taxon>Magnoliopsida</taxon>
        <taxon>eudicotyledons</taxon>
        <taxon>Gunneridae</taxon>
        <taxon>Pentapetalae</taxon>
        <taxon>rosids</taxon>
        <taxon>malvids</taxon>
        <taxon>Malvales</taxon>
        <taxon>Malvaceae</taxon>
        <taxon>Byttnerioideae</taxon>
        <taxon>Theobroma</taxon>
    </lineage>
</organism>
<proteinExistence type="predicted"/>
<dbReference type="InParanoid" id="A0A061DF05"/>
<keyword evidence="2" id="KW-1185">Reference proteome</keyword>
<accession>A0A061DF05</accession>
<dbReference type="HOGENOM" id="CLU_2594574_0_0_1"/>